<feature type="compositionally biased region" description="Low complexity" evidence="5">
    <location>
        <begin position="11"/>
        <end position="23"/>
    </location>
</feature>
<dbReference type="InterPro" id="IPR046347">
    <property type="entry name" value="bZIP_sf"/>
</dbReference>
<feature type="compositionally biased region" description="Pro residues" evidence="5">
    <location>
        <begin position="184"/>
        <end position="204"/>
    </location>
</feature>
<comment type="caution">
    <text evidence="7">The sequence shown here is derived from an EMBL/GenBank/DDBJ whole genome shotgun (WGS) entry which is preliminary data.</text>
</comment>
<evidence type="ECO:0000259" key="6">
    <source>
        <dbReference type="PROSITE" id="PS50217"/>
    </source>
</evidence>
<dbReference type="STRING" id="45357.A0A2V1AZ76"/>
<proteinExistence type="predicted"/>
<keyword evidence="3" id="KW-0804">Transcription</keyword>
<dbReference type="Gene3D" id="1.20.5.170">
    <property type="match status" value="1"/>
</dbReference>
<dbReference type="InterPro" id="IPR051027">
    <property type="entry name" value="bZIP_transcription_factors"/>
</dbReference>
<comment type="subcellular location">
    <subcellularLocation>
        <location evidence="1">Nucleus</location>
    </subcellularLocation>
</comment>
<dbReference type="OrthoDB" id="295274at2759"/>
<evidence type="ECO:0000256" key="3">
    <source>
        <dbReference type="ARBA" id="ARBA00023163"/>
    </source>
</evidence>
<organism evidence="7 8">
    <name type="scientific">Candidozyma haemuli</name>
    <dbReference type="NCBI Taxonomy" id="45357"/>
    <lineage>
        <taxon>Eukaryota</taxon>
        <taxon>Fungi</taxon>
        <taxon>Dikarya</taxon>
        <taxon>Ascomycota</taxon>
        <taxon>Saccharomycotina</taxon>
        <taxon>Pichiomycetes</taxon>
        <taxon>Metschnikowiaceae</taxon>
        <taxon>Candidozyma</taxon>
    </lineage>
</organism>
<feature type="region of interest" description="Disordered" evidence="5">
    <location>
        <begin position="1"/>
        <end position="53"/>
    </location>
</feature>
<dbReference type="VEuPathDB" id="FungiDB:CXQ85_002917"/>
<dbReference type="InterPro" id="IPR004827">
    <property type="entry name" value="bZIP"/>
</dbReference>
<dbReference type="SUPFAM" id="SSF57959">
    <property type="entry name" value="Leucine zipper domain"/>
    <property type="match status" value="1"/>
</dbReference>
<evidence type="ECO:0000313" key="8">
    <source>
        <dbReference type="Proteomes" id="UP000244309"/>
    </source>
</evidence>
<keyword evidence="4" id="KW-0539">Nucleus</keyword>
<dbReference type="GeneID" id="37008248"/>
<dbReference type="SMART" id="SM00338">
    <property type="entry name" value="BRLZ"/>
    <property type="match status" value="1"/>
</dbReference>
<keyword evidence="8" id="KW-1185">Reference proteome</keyword>
<dbReference type="PROSITE" id="PS00036">
    <property type="entry name" value="BZIP_BASIC"/>
    <property type="match status" value="1"/>
</dbReference>
<evidence type="ECO:0000256" key="5">
    <source>
        <dbReference type="SAM" id="MobiDB-lite"/>
    </source>
</evidence>
<dbReference type="PANTHER" id="PTHR19304">
    <property type="entry name" value="CYCLIC-AMP RESPONSE ELEMENT BINDING PROTEIN"/>
    <property type="match status" value="1"/>
</dbReference>
<dbReference type="GO" id="GO:0005634">
    <property type="term" value="C:nucleus"/>
    <property type="evidence" value="ECO:0007669"/>
    <property type="project" value="UniProtKB-SubCell"/>
</dbReference>
<dbReference type="GO" id="GO:0003700">
    <property type="term" value="F:DNA-binding transcription factor activity"/>
    <property type="evidence" value="ECO:0007669"/>
    <property type="project" value="InterPro"/>
</dbReference>
<feature type="region of interest" description="Disordered" evidence="5">
    <location>
        <begin position="125"/>
        <end position="251"/>
    </location>
</feature>
<protein>
    <recommendedName>
        <fullName evidence="6">BZIP domain-containing protein</fullName>
    </recommendedName>
</protein>
<evidence type="ECO:0000256" key="2">
    <source>
        <dbReference type="ARBA" id="ARBA00023015"/>
    </source>
</evidence>
<feature type="compositionally biased region" description="Polar residues" evidence="5">
    <location>
        <begin position="1"/>
        <end position="10"/>
    </location>
</feature>
<dbReference type="Proteomes" id="UP000244309">
    <property type="component" value="Unassembled WGS sequence"/>
</dbReference>
<name>A0A2V1AZ76_9ASCO</name>
<feature type="domain" description="BZIP" evidence="6">
    <location>
        <begin position="277"/>
        <end position="338"/>
    </location>
</feature>
<accession>A0A2V1AZ76</accession>
<dbReference type="AlphaFoldDB" id="A0A2V1AZ76"/>
<reference evidence="7 8" key="1">
    <citation type="submission" date="2017-12" db="EMBL/GenBank/DDBJ databases">
        <title>Genome Sequence of a Multidrug-Resistant Candida haemulonii Isolate from a Patient with Chronic Leg Ulcers in Israel.</title>
        <authorList>
            <person name="Chow N.A."/>
            <person name="Gade L."/>
            <person name="Batra D."/>
            <person name="Rowe L.A."/>
            <person name="Ben-Ami R."/>
            <person name="Loparev V.N."/>
            <person name="Litvintseva A.P."/>
        </authorList>
    </citation>
    <scope>NUCLEOTIDE SEQUENCE [LARGE SCALE GENOMIC DNA]</scope>
    <source>
        <strain evidence="7 8">B11899</strain>
    </source>
</reference>
<feature type="region of interest" description="Disordered" evidence="5">
    <location>
        <begin position="289"/>
        <end position="316"/>
    </location>
</feature>
<gene>
    <name evidence="7" type="ORF">CXQ85_002917</name>
</gene>
<dbReference type="Pfam" id="PF00170">
    <property type="entry name" value="bZIP_1"/>
    <property type="match status" value="1"/>
</dbReference>
<keyword evidence="2" id="KW-0805">Transcription regulation</keyword>
<evidence type="ECO:0000256" key="4">
    <source>
        <dbReference type="ARBA" id="ARBA00023242"/>
    </source>
</evidence>
<dbReference type="PROSITE" id="PS50217">
    <property type="entry name" value="BZIP"/>
    <property type="match status" value="1"/>
</dbReference>
<sequence>MAPNTSQPTGQPLQDPSNQQQQQPLPPQAPSQQPAGHVQPMGDIKTQGSVSWNNHNPFDVNSYPITNPPIIDSTFFLPYTNEAGVQRRRRISISNGQIGQIINHEAFFADDDSYDEMNDVPFRYSHHNHHHHAPEPTHGNPNLGNPLFNDARLPYDQNPLQSQPDFVPRPPPSGPKMEDNDDVQPPPQPPGSAIPGPPSIPPSDPSSSFTSAQPPHPQGLRQEQSAPPEPPMPGEITPHSAIDDVAGVPPPNHQLIYNNEVIYSAEGGPIPGTAAWKKERLLERNRIAASKCRQRKKQAQQQLQNNISKYERESRDQKKKLQKYEKLFAIYDKTLSAYFNKKTTSIDNLRGFVGKPIEDLDL</sequence>
<evidence type="ECO:0000256" key="1">
    <source>
        <dbReference type="ARBA" id="ARBA00004123"/>
    </source>
</evidence>
<dbReference type="RefSeq" id="XP_025344128.1">
    <property type="nucleotide sequence ID" value="XM_025486578.1"/>
</dbReference>
<dbReference type="EMBL" id="PKFO01000010">
    <property type="protein sequence ID" value="PVH23188.1"/>
    <property type="molecule type" value="Genomic_DNA"/>
</dbReference>
<evidence type="ECO:0000313" key="7">
    <source>
        <dbReference type="EMBL" id="PVH23188.1"/>
    </source>
</evidence>